<organism evidence="2 3">
    <name type="scientific">Micromonospora maritima</name>
    <dbReference type="NCBI Taxonomy" id="986711"/>
    <lineage>
        <taxon>Bacteria</taxon>
        <taxon>Bacillati</taxon>
        <taxon>Actinomycetota</taxon>
        <taxon>Actinomycetes</taxon>
        <taxon>Micromonosporales</taxon>
        <taxon>Micromonosporaceae</taxon>
        <taxon>Micromonospora</taxon>
    </lineage>
</organism>
<reference evidence="2 3" key="1">
    <citation type="submission" date="2024-10" db="EMBL/GenBank/DDBJ databases">
        <title>The Natural Products Discovery Center: Release of the First 8490 Sequenced Strains for Exploring Actinobacteria Biosynthetic Diversity.</title>
        <authorList>
            <person name="Kalkreuter E."/>
            <person name="Kautsar S.A."/>
            <person name="Yang D."/>
            <person name="Bader C.D."/>
            <person name="Teijaro C.N."/>
            <person name="Fluegel L."/>
            <person name="Davis C.M."/>
            <person name="Simpson J.R."/>
            <person name="Lauterbach L."/>
            <person name="Steele A.D."/>
            <person name="Gui C."/>
            <person name="Meng S."/>
            <person name="Li G."/>
            <person name="Viehrig K."/>
            <person name="Ye F."/>
            <person name="Su P."/>
            <person name="Kiefer A.F."/>
            <person name="Nichols A."/>
            <person name="Cepeda A.J."/>
            <person name="Yan W."/>
            <person name="Fan B."/>
            <person name="Jiang Y."/>
            <person name="Adhikari A."/>
            <person name="Zheng C.-J."/>
            <person name="Schuster L."/>
            <person name="Cowan T.M."/>
            <person name="Smanski M.J."/>
            <person name="Chevrette M.G."/>
            <person name="De Carvalho L.P.S."/>
            <person name="Shen B."/>
        </authorList>
    </citation>
    <scope>NUCLEOTIDE SEQUENCE [LARGE SCALE GENOMIC DNA]</scope>
    <source>
        <strain evidence="2 3">NPDC049845</strain>
    </source>
</reference>
<dbReference type="Pfam" id="PF12680">
    <property type="entry name" value="SnoaL_2"/>
    <property type="match status" value="1"/>
</dbReference>
<gene>
    <name evidence="2" type="ORF">ACIBP4_27450</name>
</gene>
<protein>
    <submittedName>
        <fullName evidence="2">Nuclear transport factor 2 family protein</fullName>
    </submittedName>
</protein>
<sequence length="123" mass="14134">MSMAALARPAHVLIQHLFDVIDGQRWDELDEVFAPDCVYYRPGYPTLEGLPRLEHFYRAERVIRFGRHQVENIVSELSVAACWGRFRGTGKTGEALDEQFADTYVVNGGRIVTRKTFFFRPAI</sequence>
<name>A0ABW7ZVB4_9ACTN</name>
<evidence type="ECO:0000313" key="3">
    <source>
        <dbReference type="Proteomes" id="UP001612812"/>
    </source>
</evidence>
<comment type="caution">
    <text evidence="2">The sequence shown here is derived from an EMBL/GenBank/DDBJ whole genome shotgun (WGS) entry which is preliminary data.</text>
</comment>
<proteinExistence type="predicted"/>
<dbReference type="CDD" id="cd00531">
    <property type="entry name" value="NTF2_like"/>
    <property type="match status" value="1"/>
</dbReference>
<dbReference type="Proteomes" id="UP001612812">
    <property type="component" value="Unassembled WGS sequence"/>
</dbReference>
<dbReference type="RefSeq" id="WP_396768582.1">
    <property type="nucleotide sequence ID" value="NZ_JBITLA010000002.1"/>
</dbReference>
<dbReference type="InterPro" id="IPR032710">
    <property type="entry name" value="NTF2-like_dom_sf"/>
</dbReference>
<keyword evidence="3" id="KW-1185">Reference proteome</keyword>
<evidence type="ECO:0000313" key="2">
    <source>
        <dbReference type="EMBL" id="MFI7266026.1"/>
    </source>
</evidence>
<dbReference type="InterPro" id="IPR037401">
    <property type="entry name" value="SnoaL-like"/>
</dbReference>
<dbReference type="EMBL" id="JBITLE010000015">
    <property type="protein sequence ID" value="MFI7266026.1"/>
    <property type="molecule type" value="Genomic_DNA"/>
</dbReference>
<accession>A0ABW7ZVB4</accession>
<dbReference type="SUPFAM" id="SSF54427">
    <property type="entry name" value="NTF2-like"/>
    <property type="match status" value="1"/>
</dbReference>
<dbReference type="Gene3D" id="3.10.450.50">
    <property type="match status" value="1"/>
</dbReference>
<evidence type="ECO:0000259" key="1">
    <source>
        <dbReference type="Pfam" id="PF12680"/>
    </source>
</evidence>
<feature type="domain" description="SnoaL-like" evidence="1">
    <location>
        <begin position="15"/>
        <end position="112"/>
    </location>
</feature>